<evidence type="ECO:0000256" key="1">
    <source>
        <dbReference type="SAM" id="MobiDB-lite"/>
    </source>
</evidence>
<dbReference type="Proteomes" id="UP000288716">
    <property type="component" value="Unassembled WGS sequence"/>
</dbReference>
<gene>
    <name evidence="3" type="ORF">B4U80_06819</name>
</gene>
<dbReference type="OrthoDB" id="6279276at2759"/>
<sequence>MGCGNEINCGQIEVTDADLILHQRGKNSIFWSLSLVLLYLYSTLNGILMITADLYVVMASIRNCSALNAVAVVPQVQAEQLFVVLQESIQRCSNTTIPPSFLANLPNHITSPQHLSGLVSISSPSVATDTNGAQSGALMTTSAVRQQQNNPPHLYANNVHQYTNTPCYVNVVKCTSDGVTSPVSNGPPVRLSSNAEFTGTTDVNTNYAKLDDLVRYYVNINTPQSQKVLNTGRTSNSFDNNQSSRSLPNSPTPVDTQQSTCTTAVAEMDEPVNYVTLDLDTNSASCGSPTYVTTAPATPVSKTPKNGELTFNTSNGNCLQSSSACNGGSQTPRQYATIDFDKTVALSNSVVNHRQI</sequence>
<feature type="region of interest" description="Disordered" evidence="1">
    <location>
        <begin position="227"/>
        <end position="257"/>
    </location>
</feature>
<accession>A0A443SCX4</accession>
<evidence type="ECO:0000313" key="4">
    <source>
        <dbReference type="Proteomes" id="UP000288716"/>
    </source>
</evidence>
<feature type="transmembrane region" description="Helical" evidence="2">
    <location>
        <begin position="29"/>
        <end position="58"/>
    </location>
</feature>
<keyword evidence="4" id="KW-1185">Reference proteome</keyword>
<comment type="caution">
    <text evidence="3">The sequence shown here is derived from an EMBL/GenBank/DDBJ whole genome shotgun (WGS) entry which is preliminary data.</text>
</comment>
<keyword evidence="2" id="KW-1133">Transmembrane helix</keyword>
<dbReference type="AlphaFoldDB" id="A0A443SCX4"/>
<evidence type="ECO:0000313" key="3">
    <source>
        <dbReference type="EMBL" id="RWS25379.1"/>
    </source>
</evidence>
<keyword evidence="2" id="KW-0472">Membrane</keyword>
<keyword evidence="3" id="KW-0675">Receptor</keyword>
<organism evidence="3 4">
    <name type="scientific">Leptotrombidium deliense</name>
    <dbReference type="NCBI Taxonomy" id="299467"/>
    <lineage>
        <taxon>Eukaryota</taxon>
        <taxon>Metazoa</taxon>
        <taxon>Ecdysozoa</taxon>
        <taxon>Arthropoda</taxon>
        <taxon>Chelicerata</taxon>
        <taxon>Arachnida</taxon>
        <taxon>Acari</taxon>
        <taxon>Acariformes</taxon>
        <taxon>Trombidiformes</taxon>
        <taxon>Prostigmata</taxon>
        <taxon>Anystina</taxon>
        <taxon>Parasitengona</taxon>
        <taxon>Trombiculoidea</taxon>
        <taxon>Trombiculidae</taxon>
        <taxon>Leptotrombidium</taxon>
    </lineage>
</organism>
<protein>
    <submittedName>
        <fullName evidence="3">Fibroblast growth factor receptor substrate 3-like protein</fullName>
    </submittedName>
</protein>
<dbReference type="EMBL" id="NCKV01003773">
    <property type="protein sequence ID" value="RWS25379.1"/>
    <property type="molecule type" value="Genomic_DNA"/>
</dbReference>
<dbReference type="VEuPathDB" id="VectorBase:LDEU006662"/>
<dbReference type="STRING" id="299467.A0A443SCX4"/>
<name>A0A443SCX4_9ACAR</name>
<evidence type="ECO:0000256" key="2">
    <source>
        <dbReference type="SAM" id="Phobius"/>
    </source>
</evidence>
<proteinExistence type="predicted"/>
<reference evidence="3 4" key="1">
    <citation type="journal article" date="2018" name="Gigascience">
        <title>Genomes of trombidid mites reveal novel predicted allergens and laterally-transferred genes associated with secondary metabolism.</title>
        <authorList>
            <person name="Dong X."/>
            <person name="Chaisiri K."/>
            <person name="Xia D."/>
            <person name="Armstrong S.D."/>
            <person name="Fang Y."/>
            <person name="Donnelly M.J."/>
            <person name="Kadowaki T."/>
            <person name="McGarry J.W."/>
            <person name="Darby A.C."/>
            <person name="Makepeace B.L."/>
        </authorList>
    </citation>
    <scope>NUCLEOTIDE SEQUENCE [LARGE SCALE GENOMIC DNA]</scope>
    <source>
        <strain evidence="3">UoL-UT</strain>
    </source>
</reference>
<keyword evidence="2" id="KW-0812">Transmembrane</keyword>